<evidence type="ECO:0000313" key="2">
    <source>
        <dbReference type="Proteomes" id="UP000663722"/>
    </source>
</evidence>
<reference evidence="1" key="1">
    <citation type="journal article" date="2021" name="Microb. Physiol.">
        <title>Proteogenomic Insights into the Physiology of Marine, Sulfate-Reducing, Filamentous Desulfonema limicola and Desulfonema magnum.</title>
        <authorList>
            <person name="Schnaars V."/>
            <person name="Wohlbrand L."/>
            <person name="Scheve S."/>
            <person name="Hinrichs C."/>
            <person name="Reinhardt R."/>
            <person name="Rabus R."/>
        </authorList>
    </citation>
    <scope>NUCLEOTIDE SEQUENCE</scope>
    <source>
        <strain evidence="1">4be13</strain>
    </source>
</reference>
<name>A0A975BUD4_9BACT</name>
<keyword evidence="2" id="KW-1185">Reference proteome</keyword>
<dbReference type="AlphaFoldDB" id="A0A975BUD4"/>
<dbReference type="KEGG" id="dmm:dnm_075600"/>
<dbReference type="EMBL" id="CP061800">
    <property type="protein sequence ID" value="QTA91492.1"/>
    <property type="molecule type" value="Genomic_DNA"/>
</dbReference>
<organism evidence="1 2">
    <name type="scientific">Desulfonema magnum</name>
    <dbReference type="NCBI Taxonomy" id="45655"/>
    <lineage>
        <taxon>Bacteria</taxon>
        <taxon>Pseudomonadati</taxon>
        <taxon>Thermodesulfobacteriota</taxon>
        <taxon>Desulfobacteria</taxon>
        <taxon>Desulfobacterales</taxon>
        <taxon>Desulfococcaceae</taxon>
        <taxon>Desulfonema</taxon>
    </lineage>
</organism>
<accession>A0A975BUD4</accession>
<protein>
    <submittedName>
        <fullName evidence="1">Uncharacterized protein</fullName>
    </submittedName>
</protein>
<dbReference type="Proteomes" id="UP000663722">
    <property type="component" value="Chromosome"/>
</dbReference>
<proteinExistence type="predicted"/>
<gene>
    <name evidence="1" type="ORF">dnm_075600</name>
</gene>
<evidence type="ECO:0000313" key="1">
    <source>
        <dbReference type="EMBL" id="QTA91492.1"/>
    </source>
</evidence>
<sequence length="49" mass="5914">MSFMITKSGGYVFDKVMIHCQNIILVIRKYEPFCKDTGWQWRGRRSWIS</sequence>